<dbReference type="PROSITE" id="PS00134">
    <property type="entry name" value="TRYPSIN_HIS"/>
    <property type="match status" value="1"/>
</dbReference>
<gene>
    <name evidence="6" type="ORF">QTO34_019396</name>
</gene>
<dbReference type="PANTHER" id="PTHR24271">
    <property type="entry name" value="KALLIKREIN-RELATED"/>
    <property type="match status" value="1"/>
</dbReference>
<dbReference type="AlphaFoldDB" id="A0AA40HWU9"/>
<evidence type="ECO:0000256" key="1">
    <source>
        <dbReference type="ARBA" id="ARBA00022729"/>
    </source>
</evidence>
<dbReference type="CDD" id="cd00190">
    <property type="entry name" value="Tryp_SPc"/>
    <property type="match status" value="1"/>
</dbReference>
<dbReference type="PROSITE" id="PS50240">
    <property type="entry name" value="TRYPSIN_DOM"/>
    <property type="match status" value="1"/>
</dbReference>
<evidence type="ECO:0000256" key="3">
    <source>
        <dbReference type="ARBA" id="ARBA00023157"/>
    </source>
</evidence>
<feature type="region of interest" description="Disordered" evidence="4">
    <location>
        <begin position="168"/>
        <end position="187"/>
    </location>
</feature>
<feature type="domain" description="Peptidase S1" evidence="5">
    <location>
        <begin position="41"/>
        <end position="204"/>
    </location>
</feature>
<keyword evidence="7" id="KW-1185">Reference proteome</keyword>
<dbReference type="Pfam" id="PF00089">
    <property type="entry name" value="Trypsin"/>
    <property type="match status" value="1"/>
</dbReference>
<dbReference type="InterPro" id="IPR009003">
    <property type="entry name" value="Peptidase_S1_PA"/>
</dbReference>
<evidence type="ECO:0000259" key="5">
    <source>
        <dbReference type="PROSITE" id="PS50240"/>
    </source>
</evidence>
<dbReference type="GO" id="GO:0004252">
    <property type="term" value="F:serine-type endopeptidase activity"/>
    <property type="evidence" value="ECO:0007669"/>
    <property type="project" value="InterPro"/>
</dbReference>
<keyword evidence="1" id="KW-0732">Signal</keyword>
<comment type="caution">
    <text evidence="6">The sequence shown here is derived from an EMBL/GenBank/DDBJ whole genome shotgun (WGS) entry which is preliminary data.</text>
</comment>
<name>A0AA40HWU9_CNENI</name>
<dbReference type="PANTHER" id="PTHR24271:SF81">
    <property type="entry name" value="GRANZYME B"/>
    <property type="match status" value="1"/>
</dbReference>
<evidence type="ECO:0000256" key="2">
    <source>
        <dbReference type="ARBA" id="ARBA00023145"/>
    </source>
</evidence>
<organism evidence="6 7">
    <name type="scientific">Cnephaeus nilssonii</name>
    <name type="common">Northern bat</name>
    <name type="synonym">Eptesicus nilssonii</name>
    <dbReference type="NCBI Taxonomy" id="3371016"/>
    <lineage>
        <taxon>Eukaryota</taxon>
        <taxon>Metazoa</taxon>
        <taxon>Chordata</taxon>
        <taxon>Craniata</taxon>
        <taxon>Vertebrata</taxon>
        <taxon>Euteleostomi</taxon>
        <taxon>Mammalia</taxon>
        <taxon>Eutheria</taxon>
        <taxon>Laurasiatheria</taxon>
        <taxon>Chiroptera</taxon>
        <taxon>Yangochiroptera</taxon>
        <taxon>Vespertilionidae</taxon>
        <taxon>Cnephaeus</taxon>
    </lineage>
</organism>
<proteinExistence type="predicted"/>
<keyword evidence="3" id="KW-1015">Disulfide bond</keyword>
<dbReference type="Proteomes" id="UP001177744">
    <property type="component" value="Unassembled WGS sequence"/>
</dbReference>
<keyword evidence="2" id="KW-0865">Zymogen</keyword>
<evidence type="ECO:0000256" key="4">
    <source>
        <dbReference type="SAM" id="MobiDB-lite"/>
    </source>
</evidence>
<evidence type="ECO:0000313" key="7">
    <source>
        <dbReference type="Proteomes" id="UP001177744"/>
    </source>
</evidence>
<feature type="region of interest" description="Disordered" evidence="4">
    <location>
        <begin position="1"/>
        <end position="34"/>
    </location>
</feature>
<dbReference type="SUPFAM" id="SSF50494">
    <property type="entry name" value="Trypsin-like serine proteases"/>
    <property type="match status" value="1"/>
</dbReference>
<dbReference type="SMART" id="SM00020">
    <property type="entry name" value="Tryp_SPc"/>
    <property type="match status" value="1"/>
</dbReference>
<dbReference type="EMBL" id="JAULJE010000009">
    <property type="protein sequence ID" value="KAK1338738.1"/>
    <property type="molecule type" value="Genomic_DNA"/>
</dbReference>
<reference evidence="6" key="1">
    <citation type="submission" date="2023-06" db="EMBL/GenBank/DDBJ databases">
        <title>Reference genome for the Northern bat (Eptesicus nilssonii), a most northern bat species.</title>
        <authorList>
            <person name="Laine V.N."/>
            <person name="Pulliainen A.T."/>
            <person name="Lilley T.M."/>
        </authorList>
    </citation>
    <scope>NUCLEOTIDE SEQUENCE</scope>
    <source>
        <strain evidence="6">BLF_Eptnil</strain>
        <tissue evidence="6">Kidney</tissue>
    </source>
</reference>
<dbReference type="GO" id="GO:0005737">
    <property type="term" value="C:cytoplasm"/>
    <property type="evidence" value="ECO:0007669"/>
    <property type="project" value="TreeGrafter"/>
</dbReference>
<accession>A0AA40HWU9</accession>
<dbReference type="FunFam" id="2.40.10.10:FF:000005">
    <property type="entry name" value="Serine protease 37"/>
    <property type="match status" value="1"/>
</dbReference>
<dbReference type="InterPro" id="IPR018114">
    <property type="entry name" value="TRYPSIN_HIS"/>
</dbReference>
<dbReference type="InterPro" id="IPR001254">
    <property type="entry name" value="Trypsin_dom"/>
</dbReference>
<feature type="compositionally biased region" description="Basic and acidic residues" evidence="4">
    <location>
        <begin position="1"/>
        <end position="10"/>
    </location>
</feature>
<dbReference type="Gene3D" id="2.40.10.10">
    <property type="entry name" value="Trypsin-like serine proteases"/>
    <property type="match status" value="3"/>
</dbReference>
<dbReference type="GO" id="GO:0006508">
    <property type="term" value="P:proteolysis"/>
    <property type="evidence" value="ECO:0007669"/>
    <property type="project" value="InterPro"/>
</dbReference>
<sequence length="204" mass="22598">MESTEKHQQLRPEQPSWEDAATPARAPAGLFPTPRGEAGVIIGGHEARPHSRPYMAYLHIKDEESSRCGGVLVGENFVLTAAHCHGRSISVTLGAHNIQKQEKTQQVILVKRAIPHPDYNKRKISNDIMLLQGDSGGPFLCKNEIQGIVSYGSNDGKPPRVYYQSRQFPSLDKRNHEKPPTAGPRLSSLELIQDHTAGRGWCHN</sequence>
<protein>
    <recommendedName>
        <fullName evidence="5">Peptidase S1 domain-containing protein</fullName>
    </recommendedName>
</protein>
<evidence type="ECO:0000313" key="6">
    <source>
        <dbReference type="EMBL" id="KAK1338738.1"/>
    </source>
</evidence>
<dbReference type="InterPro" id="IPR043504">
    <property type="entry name" value="Peptidase_S1_PA_chymotrypsin"/>
</dbReference>